<dbReference type="InterPro" id="IPR001667">
    <property type="entry name" value="DDH_dom"/>
</dbReference>
<dbReference type="InterPro" id="IPR038763">
    <property type="entry name" value="DHH_sf"/>
</dbReference>
<dbReference type="Gene3D" id="3.90.1640.10">
    <property type="entry name" value="inorganic pyrophosphatase (n-terminal core)"/>
    <property type="match status" value="1"/>
</dbReference>
<organism evidence="3 4">
    <name type="scientific">Hypnocyclicus thermotrophus</name>
    <dbReference type="NCBI Taxonomy" id="1627895"/>
    <lineage>
        <taxon>Bacteria</taxon>
        <taxon>Fusobacteriati</taxon>
        <taxon>Fusobacteriota</taxon>
        <taxon>Fusobacteriia</taxon>
        <taxon>Fusobacteriales</taxon>
        <taxon>Fusobacteriaceae</taxon>
        <taxon>Hypnocyclicus</taxon>
    </lineage>
</organism>
<dbReference type="GO" id="GO:0003676">
    <property type="term" value="F:nucleic acid binding"/>
    <property type="evidence" value="ECO:0007669"/>
    <property type="project" value="InterPro"/>
</dbReference>
<proteinExistence type="predicted"/>
<comment type="caution">
    <text evidence="3">The sequence shown here is derived from an EMBL/GenBank/DDBJ whole genome shotgun (WGS) entry which is preliminary data.</text>
</comment>
<accession>A0AA46I5R9</accession>
<protein>
    <submittedName>
        <fullName evidence="3">Phosphoesterase RecJ-like protein</fullName>
    </submittedName>
</protein>
<keyword evidence="4" id="KW-1185">Reference proteome</keyword>
<feature type="domain" description="DDH" evidence="1">
    <location>
        <begin position="13"/>
        <end position="161"/>
    </location>
</feature>
<dbReference type="InterPro" id="IPR051319">
    <property type="entry name" value="Oligoribo/pAp-PDE_c-di-AMP_PDE"/>
</dbReference>
<feature type="domain" description="DHHA1" evidence="2">
    <location>
        <begin position="237"/>
        <end position="314"/>
    </location>
</feature>
<dbReference type="InterPro" id="IPR003156">
    <property type="entry name" value="DHHA1_dom"/>
</dbReference>
<dbReference type="SUPFAM" id="SSF64182">
    <property type="entry name" value="DHH phosphoesterases"/>
    <property type="match status" value="1"/>
</dbReference>
<dbReference type="PANTHER" id="PTHR47618">
    <property type="entry name" value="BIFUNCTIONAL OLIGORIBONUCLEASE AND PAP PHOSPHATASE NRNA"/>
    <property type="match status" value="1"/>
</dbReference>
<evidence type="ECO:0000313" key="3">
    <source>
        <dbReference type="EMBL" id="TDT71414.1"/>
    </source>
</evidence>
<dbReference type="EMBL" id="SOBG01000003">
    <property type="protein sequence ID" value="TDT71414.1"/>
    <property type="molecule type" value="Genomic_DNA"/>
</dbReference>
<evidence type="ECO:0000259" key="2">
    <source>
        <dbReference type="Pfam" id="PF02272"/>
    </source>
</evidence>
<sequence>MKEIIAQINSANRIMITGHINPDGDCVGAGLALTLAINKLNKDNEKIIRFILQDKAPDTTNFLTHSILIEKAKYINTKYKFDTVIAVDCASIDRLGNEIKQFITANTTLINIDHHISNTNYGDLNYVDPKSSSTSEIIYNFIKKLNIEIDLDIAESIYMGIVNDTGNLAYNNVSYDTLMVVAELKKLGLDNEKVVREFFNKKSYARIKLLGEALNNFEFFEEKKLSFYYLSQKTLKKYNGKKEDTEGIVEALRDYDKAEVSLFLRETENGDIKGSFRSNEKDVNRIAKIFNGGGHQKAAGFNTDLSKEEILKIVLNEL</sequence>
<dbReference type="Pfam" id="PF02272">
    <property type="entry name" value="DHHA1"/>
    <property type="match status" value="1"/>
</dbReference>
<dbReference type="AlphaFoldDB" id="A0AA46I5R9"/>
<dbReference type="PANTHER" id="PTHR47618:SF1">
    <property type="entry name" value="BIFUNCTIONAL OLIGORIBONUCLEASE AND PAP PHOSPHATASE NRNA"/>
    <property type="match status" value="1"/>
</dbReference>
<dbReference type="Gene3D" id="3.10.310.30">
    <property type="match status" value="1"/>
</dbReference>
<gene>
    <name evidence="3" type="ORF">EV215_0787</name>
</gene>
<reference evidence="3 4" key="1">
    <citation type="submission" date="2019-03" db="EMBL/GenBank/DDBJ databases">
        <title>Genomic Encyclopedia of Type Strains, Phase IV (KMG-IV): sequencing the most valuable type-strain genomes for metagenomic binning, comparative biology and taxonomic classification.</title>
        <authorList>
            <person name="Goeker M."/>
        </authorList>
    </citation>
    <scope>NUCLEOTIDE SEQUENCE [LARGE SCALE GENOMIC DNA]</scope>
    <source>
        <strain evidence="3 4">DSM 100055</strain>
    </source>
</reference>
<name>A0AA46I5R9_9FUSO</name>
<dbReference type="Pfam" id="PF01368">
    <property type="entry name" value="DHH"/>
    <property type="match status" value="1"/>
</dbReference>
<evidence type="ECO:0000259" key="1">
    <source>
        <dbReference type="Pfam" id="PF01368"/>
    </source>
</evidence>
<evidence type="ECO:0000313" key="4">
    <source>
        <dbReference type="Proteomes" id="UP000294678"/>
    </source>
</evidence>
<dbReference type="Proteomes" id="UP000294678">
    <property type="component" value="Unassembled WGS sequence"/>
</dbReference>